<dbReference type="PIRSF" id="PIRSF012535">
    <property type="entry name" value="UCP012535"/>
    <property type="match status" value="1"/>
</dbReference>
<feature type="domain" description="Bacillithiol biosynthesis BshC N-terminal Rossmann-like" evidence="3">
    <location>
        <begin position="1"/>
        <end position="381"/>
    </location>
</feature>
<dbReference type="HAMAP" id="MF_01867">
    <property type="entry name" value="BshC"/>
    <property type="match status" value="1"/>
</dbReference>
<dbReference type="Proteomes" id="UP001232245">
    <property type="component" value="Unassembled WGS sequence"/>
</dbReference>
<evidence type="ECO:0000313" key="5">
    <source>
        <dbReference type="EMBL" id="MDQ0227067.1"/>
    </source>
</evidence>
<keyword evidence="1 2" id="KW-0436">Ligase</keyword>
<name>A0ABT9Z483_9BACI</name>
<comment type="similarity">
    <text evidence="2">Belongs to the BshC family.</text>
</comment>
<sequence length="542" mass="63071">MEILELSLHSSNQFLDHFTKQTLDVSSYFDYNTHSKAVFKERAADLKNRSFQREELVSYLKQYARRFAKEQDKTFENIEKLKDPNSVVVIGGQQAGLLTGPLYTINKIISIIVLARQQEEELGIPVVPVFWIAGEDHDFAEINHIFAAKEKIPKKISVKDSPLKKQSVSELPINKQKTIEWLEEVFEVFGETDYSKQLINNLKQYVQKSSSYVEFFELVVMEIFQDQGLVLVNSGDSGLRQLEKPCFYAIVERNSNIADAALKQQQFMREQGYQPIIEIGKDSANFFYHHEGERFLVERKSEEEFFIPEINLVLSKAELHDLIEAYPEKFSNNVVTRPVMQEFLFPTLAFFAGPGEFTYWAELKQVFSEMEMKMPPVLPRLMITLLERSIERNILEASLSLDDVLQNGVEDAITAYLKDATPVEMEPLIHQAKEQISAIHHNLIREALKIDQSLEPMLMKNGVFIQEQLEFFNRSVEKRIQEKHNVQLSKYREIELSLFPNLHPQERMWNIYYYINKYGPQFVGDLLNLSYSFNGKHKIVKI</sequence>
<proteinExistence type="inferred from homology"/>
<dbReference type="Pfam" id="PF10079">
    <property type="entry name" value="Rossmann-like_BshC"/>
    <property type="match status" value="1"/>
</dbReference>
<dbReference type="RefSeq" id="WP_174879360.1">
    <property type="nucleotide sequence ID" value="NZ_CADEPK010000014.1"/>
</dbReference>
<evidence type="ECO:0000259" key="4">
    <source>
        <dbReference type="Pfam" id="PF24850"/>
    </source>
</evidence>
<organism evidence="5 6">
    <name type="scientific">Metabacillus niabensis</name>
    <dbReference type="NCBI Taxonomy" id="324854"/>
    <lineage>
        <taxon>Bacteria</taxon>
        <taxon>Bacillati</taxon>
        <taxon>Bacillota</taxon>
        <taxon>Bacilli</taxon>
        <taxon>Bacillales</taxon>
        <taxon>Bacillaceae</taxon>
        <taxon>Metabacillus</taxon>
    </lineage>
</organism>
<comment type="caution">
    <text evidence="5">The sequence shown here is derived from an EMBL/GenBank/DDBJ whole genome shotgun (WGS) entry which is preliminary data.</text>
</comment>
<dbReference type="Pfam" id="PF24850">
    <property type="entry name" value="CC_BshC"/>
    <property type="match status" value="1"/>
</dbReference>
<dbReference type="EMBL" id="JAUSTZ010000007">
    <property type="protein sequence ID" value="MDQ0227067.1"/>
    <property type="molecule type" value="Genomic_DNA"/>
</dbReference>
<evidence type="ECO:0000259" key="3">
    <source>
        <dbReference type="Pfam" id="PF10079"/>
    </source>
</evidence>
<dbReference type="EC" id="6.-.-.-" evidence="2"/>
<dbReference type="InterPro" id="IPR055399">
    <property type="entry name" value="CC_BshC"/>
</dbReference>
<dbReference type="NCBIfam" id="TIGR03998">
    <property type="entry name" value="thiol_BshC"/>
    <property type="match status" value="1"/>
</dbReference>
<gene>
    <name evidence="2" type="primary">bshC</name>
    <name evidence="5" type="ORF">J2S02_003412</name>
</gene>
<keyword evidence="6" id="KW-1185">Reference proteome</keyword>
<accession>A0ABT9Z483</accession>
<dbReference type="InterPro" id="IPR011199">
    <property type="entry name" value="Bacillithiol_biosynth_BshC"/>
</dbReference>
<reference evidence="5 6" key="1">
    <citation type="submission" date="2023-07" db="EMBL/GenBank/DDBJ databases">
        <title>Genomic Encyclopedia of Type Strains, Phase IV (KMG-IV): sequencing the most valuable type-strain genomes for metagenomic binning, comparative biology and taxonomic classification.</title>
        <authorList>
            <person name="Goeker M."/>
        </authorList>
    </citation>
    <scope>NUCLEOTIDE SEQUENCE [LARGE SCALE GENOMIC DNA]</scope>
    <source>
        <strain evidence="5 6">DSM 17723</strain>
    </source>
</reference>
<evidence type="ECO:0000313" key="6">
    <source>
        <dbReference type="Proteomes" id="UP001232245"/>
    </source>
</evidence>
<evidence type="ECO:0000256" key="2">
    <source>
        <dbReference type="HAMAP-Rule" id="MF_01867"/>
    </source>
</evidence>
<dbReference type="InterPro" id="IPR055398">
    <property type="entry name" value="Rossmann-like_BshC"/>
</dbReference>
<feature type="domain" description="Bacillithiol biosynthesis BshC C-terminal coiled-coil" evidence="4">
    <location>
        <begin position="383"/>
        <end position="542"/>
    </location>
</feature>
<protein>
    <recommendedName>
        <fullName evidence="2">Putative cysteine ligase BshC</fullName>
        <ecNumber evidence="2">6.-.-.-</ecNumber>
    </recommendedName>
</protein>
<evidence type="ECO:0000256" key="1">
    <source>
        <dbReference type="ARBA" id="ARBA00022598"/>
    </source>
</evidence>
<comment type="function">
    <text evidence="2">Involved in bacillithiol (BSH) biosynthesis. May catalyze the last step of the pathway, the addition of cysteine to glucosamine malate (GlcN-Mal) to generate BSH.</text>
</comment>